<dbReference type="CDD" id="cd00201">
    <property type="entry name" value="WW"/>
    <property type="match status" value="1"/>
</dbReference>
<gene>
    <name evidence="11" type="ORF">PBRA_003676</name>
</gene>
<dbReference type="EMBL" id="CDSF01000002">
    <property type="protein sequence ID" value="CEO94863.1"/>
    <property type="molecule type" value="Genomic_DNA"/>
</dbReference>
<dbReference type="InterPro" id="IPR001202">
    <property type="entry name" value="WW_dom"/>
</dbReference>
<protein>
    <submittedName>
        <fullName evidence="11">Uncharacterized protein</fullName>
    </submittedName>
</protein>
<dbReference type="STRING" id="37360.A0A0G4II23"/>
<feature type="region of interest" description="Disordered" evidence="7">
    <location>
        <begin position="1649"/>
        <end position="1686"/>
    </location>
</feature>
<dbReference type="PANTHER" id="PTHR13140">
    <property type="entry name" value="MYOSIN"/>
    <property type="match status" value="1"/>
</dbReference>
<proteinExistence type="inferred from homology"/>
<dbReference type="PROSITE" id="PS01159">
    <property type="entry name" value="WW_DOMAIN_1"/>
    <property type="match status" value="1"/>
</dbReference>
<dbReference type="GO" id="GO:0007015">
    <property type="term" value="P:actin filament organization"/>
    <property type="evidence" value="ECO:0007669"/>
    <property type="project" value="TreeGrafter"/>
</dbReference>
<dbReference type="OMA" id="HCERTAR"/>
<keyword evidence="3 6" id="KW-0518">Myosin</keyword>
<reference evidence="11 12" key="1">
    <citation type="submission" date="2015-02" db="EMBL/GenBank/DDBJ databases">
        <authorList>
            <person name="Chooi Y.-H."/>
        </authorList>
    </citation>
    <scope>NUCLEOTIDE SEQUENCE [LARGE SCALE GENOMIC DNA]</scope>
    <source>
        <strain evidence="11">E3</strain>
    </source>
</reference>
<dbReference type="Pfam" id="PF00063">
    <property type="entry name" value="Myosin_head"/>
    <property type="match status" value="1"/>
</dbReference>
<sequence>MSADEEWLFIDADGDQNGPYAFDVFCGLLRDRIATGDMDAWCESLGNWTAISSIPLLQEYLSSAPTPGSVSSRRLRAGESSTASKASARKAVKASAKRSSESGWTEQTTDDGQTFYVNDETGETTWEKPAEEHPVQSLREPRKDMKRFELPTDGDASDTDVPPDATHTRTGSATGAWAPADPNAVYYWVPDPKDAFIPGQLLKTHPNGNREYTLDDGRTISVPKNVNVEAVDMSTLDQNFDDLVVLGDTSEPLIVHSLRTRFAENKIYTNVGTILIAINPYCSLGLYTPSMLEKYMTRGEVDLPPHVYVIADQAFRGVLEKSNNQAIIISGESGAGKTETTKQCLQFLAECAGTESNVEQRILLANPVLEAFGNAKTVRNSNSSRFGKVGYQLVGCAKVDSTRQQYIEVFLDSSSRICGASNTNYLLEKSRVVSQMKLERNYHIFFQLCRGADDDRRQQLRLRDPSTFAYLNQVDSIDVENVDDALDFASVEGALQHLGLSSDEIDNIFRVTAAVLHLGDIQFKALGERSCEILNTAESEAAAQIVSTLLEVPVTSLGMAFTSRVMQIKGQSNTMIKLSCDEASGMRHATAKFVYAKLFDWLIGRINRAVSISSDPNAANMTSIGVLDIFGFEIFENNSFEQLCINYTNEKLQQHFNRHTFKLEEKAYADEGIEFEHIDFVDNQVVLDLIEAKSTGILALLDEEIRLPRTTDATYFAKLGTTHAQCKRFERNVKKALHFIIVHYAGPVDYSCEGFLEKNNDTMSDDLVMLLDASQSAFLRGLFPSGEEMTKNRKATLGGQFQKQLSALITKLESTSPHYVRCIKPNTTKSKGVFDGTMVFEQLRYSGVFEALQIRKSGFPYRYKHEQFCARYRCAADDPRSLARFSNRPAAELARMLVEQLGVDPSAIRIGKTQVLYRTVAHKAMESKRNACIAKLVVRIQSHVRRVLAQRTLRVFKEKVGAIRKAIADDDEEALSAALDDAADVKFEFAELQEARKVRSQMAERRKLRAQIEDVLKLECTEDNADEFQTVLNWAEKIGYKSDLVDRVRSAMGNILLKKQCFDLLREGLATNNVDSLDEALDKAATLGVDTDDEFVAATQTRDELRAERAIEKALKAAIESGGYTGEGSVIDYDQLESALGDASSCRMRTPSLSAIVAEAKAIVPLRKAMATALQVNDEPSWSAVEAALLECTGFPNSEIAACRRQLTTWASTVKYEAKIVQAIENCDAEAIEFCLQQIGSNVDDRLSDVVNSAKVHLHKIVTAKAALRAAVSQMDPRKFEQAIPLCDAIENLDRNPEVAKGLAIGRGLLHCERTAREQMIRLDREEIVKLLELATSLNYNSPDIVYLRSAVSNTPEKLMQLQLKTAVAQKDRKRILEVTAAIKDHFFRYSTADMFNLGNYPGLKSPMEWASAKVFSTQKQALADGFMAYSNQPIHSALTRDLGSHLEKMAKTCFKSIMCFMGDRQNTTKSVILARDIVAAGIHSPKLRVEILCQLVKQLNWNPSSESIRLGWQLVALCLQCFPPPSDFENYFEFWIRSTPAPPNMLETLHRSVLEPAKVECPSDQVIESVLHGRQTIHRVSKVDIDVTNQLLKPPPIGTPTVHLNASTIRSPTRVAPVVSTARQRIVPPPLVLNRTGTVKDGAFTLKSPLQKPVRPALTPTTFDKQASQKTLDIDAGDEPEKQYS</sequence>
<keyword evidence="4 6" id="KW-0505">Motor protein</keyword>
<name>A0A0G4II23_PLABS</name>
<evidence type="ECO:0000256" key="2">
    <source>
        <dbReference type="ARBA" id="ARBA00022840"/>
    </source>
</evidence>
<feature type="region of interest" description="Disordered" evidence="7">
    <location>
        <begin position="63"/>
        <end position="176"/>
    </location>
</feature>
<dbReference type="InterPro" id="IPR001609">
    <property type="entry name" value="Myosin_head_motor_dom-like"/>
</dbReference>
<evidence type="ECO:0000256" key="6">
    <source>
        <dbReference type="PROSITE-ProRule" id="PRU00782"/>
    </source>
</evidence>
<dbReference type="PANTHER" id="PTHR13140:SF706">
    <property type="entry name" value="DILUTE CLASS UNCONVENTIONAL MYOSIN, ISOFORM C"/>
    <property type="match status" value="1"/>
</dbReference>
<dbReference type="InterPro" id="IPR036020">
    <property type="entry name" value="WW_dom_sf"/>
</dbReference>
<organism evidence="11 12">
    <name type="scientific">Plasmodiophora brassicae</name>
    <name type="common">Clubroot disease agent</name>
    <dbReference type="NCBI Taxonomy" id="37360"/>
    <lineage>
        <taxon>Eukaryota</taxon>
        <taxon>Sar</taxon>
        <taxon>Rhizaria</taxon>
        <taxon>Endomyxa</taxon>
        <taxon>Phytomyxea</taxon>
        <taxon>Plasmodiophorida</taxon>
        <taxon>Plasmodiophoridae</taxon>
        <taxon>Plasmodiophora</taxon>
    </lineage>
</organism>
<dbReference type="GO" id="GO:0005737">
    <property type="term" value="C:cytoplasm"/>
    <property type="evidence" value="ECO:0007669"/>
    <property type="project" value="TreeGrafter"/>
</dbReference>
<dbReference type="InterPro" id="IPR036961">
    <property type="entry name" value="Kinesin_motor_dom_sf"/>
</dbReference>
<feature type="compositionally biased region" description="Basic and acidic residues" evidence="7">
    <location>
        <begin position="125"/>
        <end position="150"/>
    </location>
</feature>
<dbReference type="GO" id="GO:0005524">
    <property type="term" value="F:ATP binding"/>
    <property type="evidence" value="ECO:0007669"/>
    <property type="project" value="UniProtKB-UniRule"/>
</dbReference>
<dbReference type="InterPro" id="IPR000857">
    <property type="entry name" value="MyTH4_dom"/>
</dbReference>
<feature type="domain" description="MyTH4" evidence="9">
    <location>
        <begin position="1430"/>
        <end position="1572"/>
    </location>
</feature>
<evidence type="ECO:0000256" key="4">
    <source>
        <dbReference type="ARBA" id="ARBA00023175"/>
    </source>
</evidence>
<evidence type="ECO:0000313" key="11">
    <source>
        <dbReference type="EMBL" id="CEO94863.1"/>
    </source>
</evidence>
<dbReference type="GO" id="GO:0000146">
    <property type="term" value="F:microfilament motor activity"/>
    <property type="evidence" value="ECO:0007669"/>
    <property type="project" value="TreeGrafter"/>
</dbReference>
<accession>A0A0G4II23</accession>
<feature type="compositionally biased region" description="Polar residues" evidence="7">
    <location>
        <begin position="1660"/>
        <end position="1672"/>
    </location>
</feature>
<dbReference type="Gene3D" id="3.40.850.10">
    <property type="entry name" value="Kinesin motor domain"/>
    <property type="match status" value="1"/>
</dbReference>
<dbReference type="InterPro" id="IPR038185">
    <property type="entry name" value="MyTH4_dom_sf"/>
</dbReference>
<dbReference type="SMART" id="SM00242">
    <property type="entry name" value="MYSc"/>
    <property type="match status" value="1"/>
</dbReference>
<feature type="compositionally biased region" description="Basic residues" evidence="7">
    <location>
        <begin position="87"/>
        <end position="96"/>
    </location>
</feature>
<dbReference type="Gene3D" id="1.20.120.720">
    <property type="entry name" value="Myosin VI head, motor domain, U50 subdomain"/>
    <property type="match status" value="1"/>
</dbReference>
<keyword evidence="12" id="KW-1185">Reference proteome</keyword>
<keyword evidence="1 6" id="KW-0547">Nucleotide-binding</keyword>
<feature type="compositionally biased region" description="Polar residues" evidence="7">
    <location>
        <begin position="63"/>
        <end position="72"/>
    </location>
</feature>
<evidence type="ECO:0000313" key="12">
    <source>
        <dbReference type="Proteomes" id="UP000039324"/>
    </source>
</evidence>
<dbReference type="Gene3D" id="1.10.10.820">
    <property type="match status" value="1"/>
</dbReference>
<dbReference type="SMART" id="SM00456">
    <property type="entry name" value="WW"/>
    <property type="match status" value="1"/>
</dbReference>
<comment type="similarity">
    <text evidence="6">Belongs to the TRAFAC class myosin-kinesin ATPase superfamily. Myosin family.</text>
</comment>
<dbReference type="PROSITE" id="PS51456">
    <property type="entry name" value="MYOSIN_MOTOR"/>
    <property type="match status" value="1"/>
</dbReference>
<feature type="region of interest" description="Actin-binding" evidence="6">
    <location>
        <begin position="805"/>
        <end position="827"/>
    </location>
</feature>
<evidence type="ECO:0000256" key="1">
    <source>
        <dbReference type="ARBA" id="ARBA00022741"/>
    </source>
</evidence>
<evidence type="ECO:0000256" key="5">
    <source>
        <dbReference type="ARBA" id="ARBA00023203"/>
    </source>
</evidence>
<evidence type="ECO:0000256" key="7">
    <source>
        <dbReference type="SAM" id="MobiDB-lite"/>
    </source>
</evidence>
<dbReference type="SUPFAM" id="SSF51045">
    <property type="entry name" value="WW domain"/>
    <property type="match status" value="1"/>
</dbReference>
<evidence type="ECO:0000256" key="3">
    <source>
        <dbReference type="ARBA" id="ARBA00023123"/>
    </source>
</evidence>
<dbReference type="Proteomes" id="UP000039324">
    <property type="component" value="Unassembled WGS sequence"/>
</dbReference>
<dbReference type="GO" id="GO:0016020">
    <property type="term" value="C:membrane"/>
    <property type="evidence" value="ECO:0007669"/>
    <property type="project" value="TreeGrafter"/>
</dbReference>
<dbReference type="PRINTS" id="PR00193">
    <property type="entry name" value="MYOSINHEAVY"/>
</dbReference>
<dbReference type="OrthoDB" id="6108017at2759"/>
<dbReference type="InterPro" id="IPR027417">
    <property type="entry name" value="P-loop_NTPase"/>
</dbReference>
<dbReference type="GO" id="GO:0016459">
    <property type="term" value="C:myosin complex"/>
    <property type="evidence" value="ECO:0007669"/>
    <property type="project" value="UniProtKB-KW"/>
</dbReference>
<evidence type="ECO:0000259" key="10">
    <source>
        <dbReference type="PROSITE" id="PS51456"/>
    </source>
</evidence>
<dbReference type="CDD" id="cd00124">
    <property type="entry name" value="MYSc"/>
    <property type="match status" value="1"/>
</dbReference>
<dbReference type="Pfam" id="PF00784">
    <property type="entry name" value="MyTH4"/>
    <property type="match status" value="1"/>
</dbReference>
<dbReference type="GO" id="GO:0051015">
    <property type="term" value="F:actin filament binding"/>
    <property type="evidence" value="ECO:0007669"/>
    <property type="project" value="TreeGrafter"/>
</dbReference>
<evidence type="ECO:0000259" key="9">
    <source>
        <dbReference type="PROSITE" id="PS51016"/>
    </source>
</evidence>
<dbReference type="SUPFAM" id="SSF52540">
    <property type="entry name" value="P-loop containing nucleoside triphosphate hydrolases"/>
    <property type="match status" value="1"/>
</dbReference>
<dbReference type="FunFam" id="1.10.10.820:FF:000001">
    <property type="entry name" value="Myosin heavy chain"/>
    <property type="match status" value="1"/>
</dbReference>
<dbReference type="PROSITE" id="PS51016">
    <property type="entry name" value="MYTH4"/>
    <property type="match status" value="1"/>
</dbReference>
<dbReference type="Gene3D" id="1.20.58.530">
    <property type="match status" value="1"/>
</dbReference>
<keyword evidence="2 6" id="KW-0067">ATP-binding</keyword>
<keyword evidence="5 6" id="KW-0009">Actin-binding</keyword>
<dbReference type="PROSITE" id="PS50020">
    <property type="entry name" value="WW_DOMAIN_2"/>
    <property type="match status" value="1"/>
</dbReference>
<dbReference type="Gene3D" id="2.20.70.10">
    <property type="match status" value="1"/>
</dbReference>
<dbReference type="Pfam" id="PF00397">
    <property type="entry name" value="WW"/>
    <property type="match status" value="1"/>
</dbReference>
<feature type="domain" description="WW" evidence="8">
    <location>
        <begin position="98"/>
        <end position="131"/>
    </location>
</feature>
<feature type="compositionally biased region" description="Polar residues" evidence="7">
    <location>
        <begin position="103"/>
        <end position="116"/>
    </location>
</feature>
<dbReference type="Gene3D" id="1.20.5.4820">
    <property type="match status" value="1"/>
</dbReference>
<feature type="binding site" evidence="6">
    <location>
        <begin position="331"/>
        <end position="338"/>
    </location>
    <ligand>
        <name>ATP</name>
        <dbReference type="ChEBI" id="CHEBI:30616"/>
    </ligand>
</feature>
<dbReference type="Gene3D" id="1.25.40.530">
    <property type="entry name" value="MyTH4 domain"/>
    <property type="match status" value="1"/>
</dbReference>
<evidence type="ECO:0000259" key="8">
    <source>
        <dbReference type="PROSITE" id="PS50020"/>
    </source>
</evidence>
<dbReference type="SMART" id="SM00139">
    <property type="entry name" value="MyTH4"/>
    <property type="match status" value="1"/>
</dbReference>
<feature type="domain" description="Myosin motor" evidence="10">
    <location>
        <begin position="238"/>
        <end position="930"/>
    </location>
</feature>